<dbReference type="GO" id="GO:0046872">
    <property type="term" value="F:metal ion binding"/>
    <property type="evidence" value="ECO:0007669"/>
    <property type="project" value="UniProtKB-KW"/>
</dbReference>
<dbReference type="InterPro" id="IPR006474">
    <property type="entry name" value="Helicase_Cas3_CRISPR-ass_core"/>
</dbReference>
<dbReference type="InterPro" id="IPR054712">
    <property type="entry name" value="Cas3-like_dom"/>
</dbReference>
<evidence type="ECO:0000256" key="5">
    <source>
        <dbReference type="ARBA" id="ARBA00022741"/>
    </source>
</evidence>
<dbReference type="Gene3D" id="1.10.3210.30">
    <property type="match status" value="1"/>
</dbReference>
<dbReference type="SMART" id="SM00490">
    <property type="entry name" value="HELICc"/>
    <property type="match status" value="1"/>
</dbReference>
<dbReference type="RefSeq" id="WP_096801839.1">
    <property type="nucleotide sequence ID" value="NZ_CP023563.1"/>
</dbReference>
<evidence type="ECO:0000256" key="6">
    <source>
        <dbReference type="ARBA" id="ARBA00022801"/>
    </source>
</evidence>
<evidence type="ECO:0000256" key="2">
    <source>
        <dbReference type="ARBA" id="ARBA00009046"/>
    </source>
</evidence>
<dbReference type="GO" id="GO:0003724">
    <property type="term" value="F:RNA helicase activity"/>
    <property type="evidence" value="ECO:0007669"/>
    <property type="project" value="TreeGrafter"/>
</dbReference>
<dbReference type="CDD" id="cd09641">
    <property type="entry name" value="Cas3''_I"/>
    <property type="match status" value="1"/>
</dbReference>
<keyword evidence="9" id="KW-0051">Antiviral defense</keyword>
<dbReference type="PROSITE" id="PS51643">
    <property type="entry name" value="HD_CAS3"/>
    <property type="match status" value="1"/>
</dbReference>
<dbReference type="InterPro" id="IPR014001">
    <property type="entry name" value="Helicase_ATP-bd"/>
</dbReference>
<feature type="domain" description="HD Cas3-type" evidence="11">
    <location>
        <begin position="52"/>
        <end position="257"/>
    </location>
</feature>
<dbReference type="Proteomes" id="UP000218165">
    <property type="component" value="Chromosome"/>
</dbReference>
<accession>A0A291GK28</accession>
<evidence type="ECO:0000256" key="4">
    <source>
        <dbReference type="ARBA" id="ARBA00022723"/>
    </source>
</evidence>
<keyword evidence="7" id="KW-0347">Helicase</keyword>
<dbReference type="KEGG" id="brz:CFK38_03565"/>
<name>A0A291GK28_9MICO</name>
<keyword evidence="3" id="KW-0540">Nuclease</keyword>
<evidence type="ECO:0000313" key="12">
    <source>
        <dbReference type="EMBL" id="ATG50699.1"/>
    </source>
</evidence>
<dbReference type="GO" id="GO:0005524">
    <property type="term" value="F:ATP binding"/>
    <property type="evidence" value="ECO:0007669"/>
    <property type="project" value="UniProtKB-KW"/>
</dbReference>
<dbReference type="GO" id="GO:0016787">
    <property type="term" value="F:hydrolase activity"/>
    <property type="evidence" value="ECO:0007669"/>
    <property type="project" value="UniProtKB-KW"/>
</dbReference>
<dbReference type="SUPFAM" id="SSF52540">
    <property type="entry name" value="P-loop containing nucleoside triphosphate hydrolases"/>
    <property type="match status" value="1"/>
</dbReference>
<dbReference type="EMBL" id="CP023563">
    <property type="protein sequence ID" value="ATG50699.1"/>
    <property type="molecule type" value="Genomic_DNA"/>
</dbReference>
<evidence type="ECO:0000256" key="8">
    <source>
        <dbReference type="ARBA" id="ARBA00022840"/>
    </source>
</evidence>
<evidence type="ECO:0000259" key="11">
    <source>
        <dbReference type="PROSITE" id="PS51643"/>
    </source>
</evidence>
<dbReference type="NCBIfam" id="TIGR01596">
    <property type="entry name" value="cas3_HD"/>
    <property type="match status" value="1"/>
</dbReference>
<evidence type="ECO:0000256" key="9">
    <source>
        <dbReference type="ARBA" id="ARBA00023118"/>
    </source>
</evidence>
<keyword evidence="13" id="KW-1185">Reference proteome</keyword>
<comment type="similarity">
    <text evidence="2">In the central section; belongs to the CRISPR-associated helicase Cas3 family.</text>
</comment>
<dbReference type="InterPro" id="IPR001650">
    <property type="entry name" value="Helicase_C-like"/>
</dbReference>
<dbReference type="InterPro" id="IPR027417">
    <property type="entry name" value="P-loop_NTPase"/>
</dbReference>
<feature type="domain" description="Helicase ATP-binding" evidence="10">
    <location>
        <begin position="329"/>
        <end position="535"/>
    </location>
</feature>
<keyword evidence="5" id="KW-0547">Nucleotide-binding</keyword>
<keyword evidence="4" id="KW-0479">Metal-binding</keyword>
<dbReference type="InterPro" id="IPR038257">
    <property type="entry name" value="CRISPR-assoc_Cas3_HD_sf"/>
</dbReference>
<evidence type="ECO:0000313" key="13">
    <source>
        <dbReference type="Proteomes" id="UP000218165"/>
    </source>
</evidence>
<dbReference type="OrthoDB" id="9810236at2"/>
<evidence type="ECO:0000256" key="7">
    <source>
        <dbReference type="ARBA" id="ARBA00022806"/>
    </source>
</evidence>
<dbReference type="SMART" id="SM00487">
    <property type="entry name" value="DEXDc"/>
    <property type="match status" value="1"/>
</dbReference>
<dbReference type="Pfam" id="PF00270">
    <property type="entry name" value="DEAD"/>
    <property type="match status" value="1"/>
</dbReference>
<dbReference type="InterPro" id="IPR050547">
    <property type="entry name" value="DEAD_box_RNA_helicases"/>
</dbReference>
<dbReference type="InterPro" id="IPR006483">
    <property type="entry name" value="CRISPR-assoc_Cas3_HD"/>
</dbReference>
<keyword evidence="6" id="KW-0378">Hydrolase</keyword>
<dbReference type="PROSITE" id="PS51192">
    <property type="entry name" value="HELICASE_ATP_BIND_1"/>
    <property type="match status" value="1"/>
</dbReference>
<dbReference type="Pfam" id="PF22590">
    <property type="entry name" value="Cas3-like_C_2"/>
    <property type="match status" value="1"/>
</dbReference>
<organism evidence="12 13">
    <name type="scientific">Brachybacterium vulturis</name>
    <dbReference type="NCBI Taxonomy" id="2017484"/>
    <lineage>
        <taxon>Bacteria</taxon>
        <taxon>Bacillati</taxon>
        <taxon>Actinomycetota</taxon>
        <taxon>Actinomycetes</taxon>
        <taxon>Micrococcales</taxon>
        <taxon>Dermabacteraceae</taxon>
        <taxon>Brachybacterium</taxon>
    </lineage>
</organism>
<dbReference type="Gene3D" id="3.40.50.300">
    <property type="entry name" value="P-loop containing nucleotide triphosphate hydrolases"/>
    <property type="match status" value="2"/>
</dbReference>
<comment type="similarity">
    <text evidence="1">In the N-terminal section; belongs to the CRISPR-associated nuclease Cas3-HD family.</text>
</comment>
<keyword evidence="12" id="KW-0255">Endonuclease</keyword>
<evidence type="ECO:0000259" key="10">
    <source>
        <dbReference type="PROSITE" id="PS51192"/>
    </source>
</evidence>
<proteinExistence type="inferred from homology"/>
<dbReference type="PANTHER" id="PTHR47963:SF9">
    <property type="entry name" value="CRISPR-ASSOCIATED ENDONUCLEASE_HELICASE CAS3"/>
    <property type="match status" value="1"/>
</dbReference>
<dbReference type="InterPro" id="IPR041372">
    <property type="entry name" value="Cas3_C"/>
</dbReference>
<sequence length="959" mass="104134">MLYVGRTRELLHKKGDPLLRVRHTVESFRRHLSPAALSLWAKSGSDLSRADGEDPWLCLPQHMLDSAGAALHVWEGWAPHSVREAVAREAGLSIDEAGILLCWLAAAHDIGKAILVFQCQLEARDGFGHFLDRLRDAGLPVRPSALERSTGRLHHSLASMVLVRAWLVGEGMKRTHASRIAAVLDAHHGSPSLQESRAGAEEILRTYTGPWADVHQELLEFAAEISGIREILPSLRTKLQGSGQMLLTGMVITADWIASTEEAFPLTPRGYAGDRAAECLDRVDLTPPWMPHPAPSTAPDVFDPHLRQRFGWPASSTARPVQVTAAQASADLGGPGLVVIEAPTGEGKTEAALSAAEILAESSGAGGMIVAAPTMSTADGLFRRVLDWTERAAGEDVTSMFLAHSKSRLNAEYRRLRSTGIGVDETNRTEGTVIASQWMSGRKKGILSNFSVATIDQVLFLALQAKHSMLRHLGLAGKVVIIDEVHAYDAYMSEYLATALAWLARYQVPVVLLSATLPVAQKQQLLAAYGSEVSRASIAELSTSYPLVTTIGAAGLRELPVRSRPADLHAEVALLDDDLPALLERLAVDAASGGCVLIICNTVRRAQETYSAVREIFPGQVELHHAAYLASARVAKEAALREALGPQARPGEGRPERRIVVATQVAEQSLDIDVDLLVTDIAPIDLLIQRIGRLHRHPRPVADRPVSMRAPHVLIRGLVSVDPPEFESGSEAVYGRKLLLSTLSVLLDQTLEHGFSRPDDIAALVQTAYGTSPPIPTAWSEAWETAVADHDRERDRSRSRSQSYRICEPGGAGSLDELFRIGRDSIDTADGEERGLAQVRDSDPTVEVIPIEVTEGGYRPLGHTEAEDFAPDIAPPSWLGIELACSTVRLPARFTRIERIFDETLSHLERGTPPGWQASTWLKGQVALPLDEEGGIDLAGRRLIYDEELGLHDVTETLG</sequence>
<dbReference type="AlphaFoldDB" id="A0A291GK28"/>
<dbReference type="Pfam" id="PF18395">
    <property type="entry name" value="Cas3_C"/>
    <property type="match status" value="1"/>
</dbReference>
<dbReference type="NCBIfam" id="TIGR01587">
    <property type="entry name" value="cas3_core"/>
    <property type="match status" value="1"/>
</dbReference>
<dbReference type="Pfam" id="PF18019">
    <property type="entry name" value="Cas3_HD"/>
    <property type="match status" value="1"/>
</dbReference>
<protein>
    <submittedName>
        <fullName evidence="12">CRISPR-associated helicase/endonuclease Cas3</fullName>
    </submittedName>
</protein>
<dbReference type="GO" id="GO:0051607">
    <property type="term" value="P:defense response to virus"/>
    <property type="evidence" value="ECO:0007669"/>
    <property type="project" value="UniProtKB-KW"/>
</dbReference>
<keyword evidence="8" id="KW-0067">ATP-binding</keyword>
<evidence type="ECO:0000256" key="3">
    <source>
        <dbReference type="ARBA" id="ARBA00022722"/>
    </source>
</evidence>
<evidence type="ECO:0000256" key="1">
    <source>
        <dbReference type="ARBA" id="ARBA00006847"/>
    </source>
</evidence>
<dbReference type="PANTHER" id="PTHR47963">
    <property type="entry name" value="DEAD-BOX ATP-DEPENDENT RNA HELICASE 47, MITOCHONDRIAL"/>
    <property type="match status" value="1"/>
</dbReference>
<gene>
    <name evidence="12" type="ORF">CFK38_03565</name>
</gene>
<dbReference type="InterPro" id="IPR011545">
    <property type="entry name" value="DEAD/DEAH_box_helicase_dom"/>
</dbReference>
<dbReference type="GO" id="GO:0003723">
    <property type="term" value="F:RNA binding"/>
    <property type="evidence" value="ECO:0007669"/>
    <property type="project" value="TreeGrafter"/>
</dbReference>
<reference evidence="13" key="1">
    <citation type="submission" date="2017-09" db="EMBL/GenBank/DDBJ databases">
        <title>Brachybacterium sp. VM2412.</title>
        <authorList>
            <person name="Tak E.J."/>
            <person name="Bae J.-W."/>
        </authorList>
    </citation>
    <scope>NUCLEOTIDE SEQUENCE [LARGE SCALE GENOMIC DNA]</scope>
    <source>
        <strain evidence="13">VM2412</strain>
    </source>
</reference>
<dbReference type="GO" id="GO:0004519">
    <property type="term" value="F:endonuclease activity"/>
    <property type="evidence" value="ECO:0007669"/>
    <property type="project" value="UniProtKB-KW"/>
</dbReference>